<reference evidence="9 10" key="1">
    <citation type="submission" date="2015-08" db="EMBL/GenBank/DDBJ databases">
        <authorList>
            <person name="Babu N.S."/>
            <person name="Beckwith C.J."/>
            <person name="Beseler K.G."/>
            <person name="Brison A."/>
            <person name="Carone J.V."/>
            <person name="Caskin T.P."/>
            <person name="Diamond M."/>
            <person name="Durham M.E."/>
            <person name="Foxe J.M."/>
            <person name="Go M."/>
            <person name="Henderson B.A."/>
            <person name="Jones I.B."/>
            <person name="McGettigan J.A."/>
            <person name="Micheletti S.J."/>
            <person name="Nasrallah M.E."/>
            <person name="Ortiz D."/>
            <person name="Piller C.R."/>
            <person name="Privatt S.R."/>
            <person name="Schneider S.L."/>
            <person name="Sharp S."/>
            <person name="Smith T.C."/>
            <person name="Stanton J.D."/>
            <person name="Ullery H.E."/>
            <person name="Wilson R.J."/>
            <person name="Serrano M.G."/>
            <person name="Buck G."/>
            <person name="Lee V."/>
            <person name="Wang Y."/>
            <person name="Carvalho R."/>
            <person name="Voegtly L."/>
            <person name="Shi R."/>
            <person name="Duckworth R."/>
            <person name="Johnson A."/>
            <person name="Loviza R."/>
            <person name="Walstead R."/>
            <person name="Shah Z."/>
            <person name="Kiflezghi M."/>
            <person name="Wade K."/>
            <person name="Ball S.L."/>
            <person name="Bradley K.W."/>
            <person name="Asai D.J."/>
            <person name="Bowman C.A."/>
            <person name="Russell D.A."/>
            <person name="Pope W.H."/>
            <person name="Jacobs-Sera D."/>
            <person name="Hendrix R.W."/>
            <person name="Hatfull G.F."/>
        </authorList>
    </citation>
    <scope>NUCLEOTIDE SEQUENCE [LARGE SCALE GENOMIC DNA]</scope>
    <source>
        <strain evidence="9 10">DSM 27648</strain>
    </source>
</reference>
<dbReference type="InterPro" id="IPR036590">
    <property type="entry name" value="SRAP-like"/>
</dbReference>
<evidence type="ECO:0000313" key="10">
    <source>
        <dbReference type="Proteomes" id="UP000064967"/>
    </source>
</evidence>
<dbReference type="Proteomes" id="UP000064967">
    <property type="component" value="Chromosome"/>
</dbReference>
<organism evidence="9 10">
    <name type="scientific">Labilithrix luteola</name>
    <dbReference type="NCBI Taxonomy" id="1391654"/>
    <lineage>
        <taxon>Bacteria</taxon>
        <taxon>Pseudomonadati</taxon>
        <taxon>Myxococcota</taxon>
        <taxon>Polyangia</taxon>
        <taxon>Polyangiales</taxon>
        <taxon>Labilitrichaceae</taxon>
        <taxon>Labilithrix</taxon>
    </lineage>
</organism>
<evidence type="ECO:0000256" key="8">
    <source>
        <dbReference type="RuleBase" id="RU364100"/>
    </source>
</evidence>
<evidence type="ECO:0000256" key="5">
    <source>
        <dbReference type="ARBA" id="ARBA00023124"/>
    </source>
</evidence>
<accession>A0A0K1Q267</accession>
<dbReference type="Gene3D" id="3.90.1680.10">
    <property type="entry name" value="SOS response associated peptidase-like"/>
    <property type="match status" value="1"/>
</dbReference>
<gene>
    <name evidence="9" type="ORF">AKJ09_06486</name>
</gene>
<comment type="similarity">
    <text evidence="1 8">Belongs to the SOS response-associated peptidase family.</text>
</comment>
<keyword evidence="7" id="KW-0456">Lyase</keyword>
<dbReference type="GO" id="GO:0006508">
    <property type="term" value="P:proteolysis"/>
    <property type="evidence" value="ECO:0007669"/>
    <property type="project" value="UniProtKB-KW"/>
</dbReference>
<dbReference type="OrthoDB" id="6192129at2"/>
<protein>
    <recommendedName>
        <fullName evidence="8">Abasic site processing protein</fullName>
        <ecNumber evidence="8">3.4.-.-</ecNumber>
    </recommendedName>
</protein>
<keyword evidence="5" id="KW-0190">Covalent protein-DNA linkage</keyword>
<proteinExistence type="inferred from homology"/>
<dbReference type="SUPFAM" id="SSF143081">
    <property type="entry name" value="BB1717-like"/>
    <property type="match status" value="1"/>
</dbReference>
<dbReference type="GO" id="GO:0008233">
    <property type="term" value="F:peptidase activity"/>
    <property type="evidence" value="ECO:0007669"/>
    <property type="project" value="UniProtKB-KW"/>
</dbReference>
<dbReference type="PANTHER" id="PTHR13604">
    <property type="entry name" value="DC12-RELATED"/>
    <property type="match status" value="1"/>
</dbReference>
<keyword evidence="2 8" id="KW-0645">Protease</keyword>
<name>A0A0K1Q267_9BACT</name>
<evidence type="ECO:0000256" key="1">
    <source>
        <dbReference type="ARBA" id="ARBA00008136"/>
    </source>
</evidence>
<dbReference type="AlphaFoldDB" id="A0A0K1Q267"/>
<evidence type="ECO:0000313" key="9">
    <source>
        <dbReference type="EMBL" id="AKU99822.1"/>
    </source>
</evidence>
<dbReference type="GO" id="GO:0106300">
    <property type="term" value="P:protein-DNA covalent cross-linking repair"/>
    <property type="evidence" value="ECO:0007669"/>
    <property type="project" value="InterPro"/>
</dbReference>
<dbReference type="KEGG" id="llu:AKJ09_06486"/>
<keyword evidence="6" id="KW-0238">DNA-binding</keyword>
<keyword evidence="3" id="KW-0227">DNA damage</keyword>
<keyword evidence="10" id="KW-1185">Reference proteome</keyword>
<sequence length="188" mass="21322">MLRRMCGRATLTVTPDELRETFELADLPEDMPPRFNIAPTQPLPVIRTPGHLELMPWGTKERRTINVRAERVTTKPENRCLVVLDGFYEWRDSDKQPFYFHRKDGKPFAMGGVVIGKGAAIVTTEPLPEIAEVHDRMPLVLTPGDWRRWLDGKSAAPTLSGFESFAVSKAVNSPKNDDPRCIERVDPR</sequence>
<dbReference type="GO" id="GO:0003697">
    <property type="term" value="F:single-stranded DNA binding"/>
    <property type="evidence" value="ECO:0007669"/>
    <property type="project" value="InterPro"/>
</dbReference>
<keyword evidence="4 8" id="KW-0378">Hydrolase</keyword>
<evidence type="ECO:0000256" key="2">
    <source>
        <dbReference type="ARBA" id="ARBA00022670"/>
    </source>
</evidence>
<evidence type="ECO:0000256" key="7">
    <source>
        <dbReference type="ARBA" id="ARBA00023239"/>
    </source>
</evidence>
<dbReference type="PANTHER" id="PTHR13604:SF0">
    <property type="entry name" value="ABASIC SITE PROCESSING PROTEIN HMCES"/>
    <property type="match status" value="1"/>
</dbReference>
<evidence type="ECO:0000256" key="6">
    <source>
        <dbReference type="ARBA" id="ARBA00023125"/>
    </source>
</evidence>
<dbReference type="GO" id="GO:0016829">
    <property type="term" value="F:lyase activity"/>
    <property type="evidence" value="ECO:0007669"/>
    <property type="project" value="UniProtKB-KW"/>
</dbReference>
<dbReference type="Pfam" id="PF02586">
    <property type="entry name" value="SRAP"/>
    <property type="match status" value="1"/>
</dbReference>
<dbReference type="STRING" id="1391654.AKJ09_06486"/>
<dbReference type="InterPro" id="IPR003738">
    <property type="entry name" value="SRAP"/>
</dbReference>
<dbReference type="EC" id="3.4.-.-" evidence="8"/>
<evidence type="ECO:0000256" key="4">
    <source>
        <dbReference type="ARBA" id="ARBA00022801"/>
    </source>
</evidence>
<evidence type="ECO:0000256" key="3">
    <source>
        <dbReference type="ARBA" id="ARBA00022763"/>
    </source>
</evidence>
<dbReference type="EMBL" id="CP012333">
    <property type="protein sequence ID" value="AKU99822.1"/>
    <property type="molecule type" value="Genomic_DNA"/>
</dbReference>